<dbReference type="PhylomeDB" id="A7TRK2"/>
<feature type="coiled-coil region" evidence="4">
    <location>
        <begin position="235"/>
        <end position="281"/>
    </location>
</feature>
<dbReference type="HOGENOM" id="CLU_006601_3_1_1"/>
<comment type="subcellular location">
    <subcellularLocation>
        <location evidence="3">Nucleus</location>
    </subcellularLocation>
</comment>
<dbReference type="GO" id="GO:0000974">
    <property type="term" value="C:Prp19 complex"/>
    <property type="evidence" value="ECO:0007669"/>
    <property type="project" value="EnsemblFungi"/>
</dbReference>
<keyword evidence="3" id="KW-0507">mRNA processing</keyword>
<feature type="compositionally biased region" description="Polar residues" evidence="5">
    <location>
        <begin position="414"/>
        <end position="424"/>
    </location>
</feature>
<comment type="similarity">
    <text evidence="1 3">Belongs to the SNW family.</text>
</comment>
<evidence type="ECO:0000256" key="5">
    <source>
        <dbReference type="SAM" id="MobiDB-lite"/>
    </source>
</evidence>
<sequence>MSFSSLLPPPKHSNNNNNKSGQKLSNVNEIQVKALLAEKYREKDNEIHKNNVLETMFNGGVSFQDFLPVRQRNFDLSIPLPTQELIDETFRRTKDAFDILLSKKLEKPGNMVISNKIASMSSKVIHKVSNQNTERVITITQHAQDPLQPVTFKAKKVVAPPVESTQVPIFHKTDANVAESKKISDEEREKWNIPSAVSNWKNPKGYAIALDKRVNSGATVETDASKKFSELSSALEIADREAREELKMKAEAKKQLAEQELQEKEMKLRILSNRAREERERQRKSRYQGRITTGDNIDYSEREREDNRRVKKLDTEKALKRSRMSTADRLRELAYAQGRDISDKVILGAAKATETSEITYDSRLFSKAANANAKRSDDQVYENPLFVQQDINNIYRVNASKLDKTINEEKDSDINGSNSSNYSTHGPIEFTAAETDNGNSEGRK</sequence>
<dbReference type="GO" id="GO:0071014">
    <property type="term" value="C:post-mRNA release spliceosomal complex"/>
    <property type="evidence" value="ECO:0007669"/>
    <property type="project" value="EnsemblFungi"/>
</dbReference>
<dbReference type="OrthoDB" id="666364at2759"/>
<keyword evidence="4" id="KW-0175">Coiled coil</keyword>
<feature type="compositionally biased region" description="Polar residues" evidence="5">
    <location>
        <begin position="434"/>
        <end position="444"/>
    </location>
</feature>
<dbReference type="Proteomes" id="UP000000267">
    <property type="component" value="Unassembled WGS sequence"/>
</dbReference>
<dbReference type="GO" id="GO:0000350">
    <property type="term" value="P:generation of catalytic spliceosome for second transesterification step"/>
    <property type="evidence" value="ECO:0007669"/>
    <property type="project" value="EnsemblFungi"/>
</dbReference>
<dbReference type="STRING" id="436907.A7TRK2"/>
<feature type="compositionally biased region" description="Basic and acidic residues" evidence="5">
    <location>
        <begin position="404"/>
        <end position="413"/>
    </location>
</feature>
<keyword evidence="3" id="KW-0747">Spliceosome</keyword>
<comment type="function">
    <text evidence="3">Involved in pre-mRNA splicing.</text>
</comment>
<protein>
    <recommendedName>
        <fullName evidence="2 3">Pre-mRNA-processing protein 45</fullName>
    </recommendedName>
</protein>
<evidence type="ECO:0000256" key="3">
    <source>
        <dbReference type="RuleBase" id="RU367140"/>
    </source>
</evidence>
<dbReference type="InterPro" id="IPR004015">
    <property type="entry name" value="SKI-int_prot_SKIP_SNW-dom"/>
</dbReference>
<dbReference type="RefSeq" id="XP_001642958.1">
    <property type="nucleotide sequence ID" value="XM_001642908.1"/>
</dbReference>
<dbReference type="InterPro" id="IPR017862">
    <property type="entry name" value="SKI-int_prot_SKIP"/>
</dbReference>
<evidence type="ECO:0000259" key="6">
    <source>
        <dbReference type="Pfam" id="PF02731"/>
    </source>
</evidence>
<keyword evidence="3" id="KW-0508">mRNA splicing</keyword>
<dbReference type="InParanoid" id="A7TRK2"/>
<evidence type="ECO:0000256" key="4">
    <source>
        <dbReference type="SAM" id="Coils"/>
    </source>
</evidence>
<dbReference type="Pfam" id="PF02731">
    <property type="entry name" value="SKIP_SNW"/>
    <property type="match status" value="1"/>
</dbReference>
<feature type="domain" description="SKI-interacting protein SKIP SNW" evidence="6">
    <location>
        <begin position="123"/>
        <end position="279"/>
    </location>
</feature>
<gene>
    <name evidence="7" type="ORF">Kpol_1071p7</name>
</gene>
<evidence type="ECO:0000256" key="1">
    <source>
        <dbReference type="ARBA" id="ARBA00010197"/>
    </source>
</evidence>
<dbReference type="PANTHER" id="PTHR12096">
    <property type="entry name" value="NUCLEAR PROTEIN SKIP-RELATED"/>
    <property type="match status" value="1"/>
</dbReference>
<evidence type="ECO:0000256" key="2">
    <source>
        <dbReference type="ARBA" id="ARBA00022160"/>
    </source>
</evidence>
<dbReference type="eggNOG" id="KOG2441">
    <property type="taxonomic scope" value="Eukaryota"/>
</dbReference>
<dbReference type="GO" id="GO:0071007">
    <property type="term" value="C:U2-type catalytic step 2 spliceosome"/>
    <property type="evidence" value="ECO:0007669"/>
    <property type="project" value="EnsemblFungi"/>
</dbReference>
<evidence type="ECO:0000313" key="8">
    <source>
        <dbReference type="Proteomes" id="UP000000267"/>
    </source>
</evidence>
<feature type="region of interest" description="Disordered" evidence="5">
    <location>
        <begin position="404"/>
        <end position="444"/>
    </location>
</feature>
<dbReference type="OMA" id="EDQVYDN"/>
<dbReference type="GeneID" id="5543156"/>
<keyword evidence="3" id="KW-0539">Nucleus</keyword>
<dbReference type="GO" id="GO:0071006">
    <property type="term" value="C:U2-type catalytic step 1 spliceosome"/>
    <property type="evidence" value="ECO:0007669"/>
    <property type="project" value="EnsemblFungi"/>
</dbReference>
<dbReference type="AlphaFoldDB" id="A7TRK2"/>
<reference evidence="7 8" key="1">
    <citation type="journal article" date="2007" name="Proc. Natl. Acad. Sci. U.S.A.">
        <title>Independent sorting-out of thousands of duplicated gene pairs in two yeast species descended from a whole-genome duplication.</title>
        <authorList>
            <person name="Scannell D.R."/>
            <person name="Frank A.C."/>
            <person name="Conant G.C."/>
            <person name="Byrne K.P."/>
            <person name="Woolfit M."/>
            <person name="Wolfe K.H."/>
        </authorList>
    </citation>
    <scope>NUCLEOTIDE SEQUENCE [LARGE SCALE GENOMIC DNA]</scope>
    <source>
        <strain evidence="8">ATCC 22028 / DSM 70294 / BCRC 21397 / CBS 2163 / NBRC 10782 / NRRL Y-8283 / UCD 57-17</strain>
    </source>
</reference>
<organism evidence="8">
    <name type="scientific">Vanderwaltozyma polyspora (strain ATCC 22028 / DSM 70294 / BCRC 21397 / CBS 2163 / NBRC 10782 / NRRL Y-8283 / UCD 57-17)</name>
    <name type="common">Kluyveromyces polysporus</name>
    <dbReference type="NCBI Taxonomy" id="436907"/>
    <lineage>
        <taxon>Eukaryota</taxon>
        <taxon>Fungi</taxon>
        <taxon>Dikarya</taxon>
        <taxon>Ascomycota</taxon>
        <taxon>Saccharomycotina</taxon>
        <taxon>Saccharomycetes</taxon>
        <taxon>Saccharomycetales</taxon>
        <taxon>Saccharomycetaceae</taxon>
        <taxon>Vanderwaltozyma</taxon>
    </lineage>
</organism>
<dbReference type="KEGG" id="vpo:Kpol_1071p7"/>
<dbReference type="EMBL" id="DS480481">
    <property type="protein sequence ID" value="EDO15100.1"/>
    <property type="molecule type" value="Genomic_DNA"/>
</dbReference>
<feature type="region of interest" description="Disordered" evidence="5">
    <location>
        <begin position="1"/>
        <end position="24"/>
    </location>
</feature>
<proteinExistence type="inferred from homology"/>
<comment type="subunit">
    <text evidence="3">Associated with the spliceosome.</text>
</comment>
<dbReference type="FunCoup" id="A7TRK2">
    <property type="interactions" value="1042"/>
</dbReference>
<keyword evidence="8" id="KW-1185">Reference proteome</keyword>
<accession>A7TRK2</accession>
<evidence type="ECO:0000313" key="7">
    <source>
        <dbReference type="EMBL" id="EDO15100.1"/>
    </source>
</evidence>
<name>A7TRK2_VANPO</name>